<accession>A0ABT7CQJ7</accession>
<gene>
    <name evidence="1" type="ORF">QNI19_19985</name>
</gene>
<dbReference type="Proteomes" id="UP001228581">
    <property type="component" value="Unassembled WGS sequence"/>
</dbReference>
<evidence type="ECO:0000313" key="2">
    <source>
        <dbReference type="Proteomes" id="UP001228581"/>
    </source>
</evidence>
<proteinExistence type="predicted"/>
<evidence type="ECO:0000313" key="1">
    <source>
        <dbReference type="EMBL" id="MDJ1495230.1"/>
    </source>
</evidence>
<sequence>LDERYNLYAVKLMQKCYQFVFEQVLSHTHSMCNPAQESSAQEPTQATLPNRGIRFKRVIVRDATSFQLPARLAPFYQGPTGDSTGR</sequence>
<comment type="caution">
    <text evidence="1">The sequence shown here is derived from an EMBL/GenBank/DDBJ whole genome shotgun (WGS) entry which is preliminary data.</text>
</comment>
<keyword evidence="2" id="KW-1185">Reference proteome</keyword>
<name>A0ABT7CQJ7_9BACT</name>
<reference evidence="1 2" key="1">
    <citation type="submission" date="2023-05" db="EMBL/GenBank/DDBJ databases">
        <authorList>
            <person name="Zhang X."/>
        </authorList>
    </citation>
    <scope>NUCLEOTIDE SEQUENCE [LARGE SCALE GENOMIC DNA]</scope>
    <source>
        <strain evidence="1 2">DM2B3-1</strain>
    </source>
</reference>
<organism evidence="1 2">
    <name type="scientific">Xanthocytophaga flava</name>
    <dbReference type="NCBI Taxonomy" id="3048013"/>
    <lineage>
        <taxon>Bacteria</taxon>
        <taxon>Pseudomonadati</taxon>
        <taxon>Bacteroidota</taxon>
        <taxon>Cytophagia</taxon>
        <taxon>Cytophagales</taxon>
        <taxon>Rhodocytophagaceae</taxon>
        <taxon>Xanthocytophaga</taxon>
    </lineage>
</organism>
<protein>
    <submittedName>
        <fullName evidence="1">Uncharacterized protein</fullName>
    </submittedName>
</protein>
<dbReference type="EMBL" id="JASJOT010000014">
    <property type="protein sequence ID" value="MDJ1495230.1"/>
    <property type="molecule type" value="Genomic_DNA"/>
</dbReference>
<feature type="non-terminal residue" evidence="1">
    <location>
        <position position="1"/>
    </location>
</feature>
<dbReference type="RefSeq" id="WP_313999084.1">
    <property type="nucleotide sequence ID" value="NZ_JASJOT010000014.1"/>
</dbReference>